<dbReference type="SUPFAM" id="SSF63712">
    <property type="entry name" value="Nicotinic receptor ligand binding domain-like"/>
    <property type="match status" value="1"/>
</dbReference>
<dbReference type="AlphaFoldDB" id="A0A0S1F6G6"/>
<evidence type="ECO:0000259" key="21">
    <source>
        <dbReference type="Pfam" id="PF02932"/>
    </source>
</evidence>
<keyword evidence="9 18" id="KW-0406">Ion transport</keyword>
<dbReference type="NCBIfam" id="TIGR00860">
    <property type="entry name" value="LIC"/>
    <property type="match status" value="1"/>
</dbReference>
<evidence type="ECO:0000256" key="3">
    <source>
        <dbReference type="ARBA" id="ARBA00022448"/>
    </source>
</evidence>
<proteinExistence type="evidence at transcript level"/>
<evidence type="ECO:0000256" key="1">
    <source>
        <dbReference type="ARBA" id="ARBA00003328"/>
    </source>
</evidence>
<evidence type="ECO:0000256" key="4">
    <source>
        <dbReference type="ARBA" id="ARBA00022475"/>
    </source>
</evidence>
<dbReference type="PANTHER" id="PTHR18945">
    <property type="entry name" value="NEUROTRANSMITTER GATED ION CHANNEL"/>
    <property type="match status" value="1"/>
</dbReference>
<evidence type="ECO:0000259" key="20">
    <source>
        <dbReference type="Pfam" id="PF02931"/>
    </source>
</evidence>
<evidence type="ECO:0000256" key="8">
    <source>
        <dbReference type="ARBA" id="ARBA00023018"/>
    </source>
</evidence>
<dbReference type="InterPro" id="IPR006202">
    <property type="entry name" value="Neur_chan_lig-bd"/>
</dbReference>
<keyword evidence="11" id="KW-1015">Disulfide bond</keyword>
<keyword evidence="10 18" id="KW-0472">Membrane</keyword>
<feature type="transmembrane region" description="Helical" evidence="18">
    <location>
        <begin position="331"/>
        <end position="355"/>
    </location>
</feature>
<feature type="transmembrane region" description="Helical" evidence="18">
    <location>
        <begin position="505"/>
        <end position="525"/>
    </location>
</feature>
<feature type="compositionally biased region" description="Basic and acidic residues" evidence="19">
    <location>
        <begin position="393"/>
        <end position="402"/>
    </location>
</feature>
<dbReference type="CDD" id="cd19064">
    <property type="entry name" value="LGIC_TM_nAChR"/>
    <property type="match status" value="1"/>
</dbReference>
<dbReference type="GO" id="GO:0007271">
    <property type="term" value="P:synaptic transmission, cholinergic"/>
    <property type="evidence" value="ECO:0007669"/>
    <property type="project" value="UniProtKB-ARBA"/>
</dbReference>
<keyword evidence="8" id="KW-0770">Synapse</keyword>
<dbReference type="InterPro" id="IPR006201">
    <property type="entry name" value="Neur_channel"/>
</dbReference>
<evidence type="ECO:0000256" key="14">
    <source>
        <dbReference type="ARBA" id="ARBA00023257"/>
    </source>
</evidence>
<keyword evidence="6" id="KW-0732">Signal</keyword>
<feature type="region of interest" description="Disordered" evidence="19">
    <location>
        <begin position="393"/>
        <end position="441"/>
    </location>
</feature>
<sequence length="558" mass="63655">MSAPATLHFKFNELCLFKDLSKLTSPCFSGWKLLLYYLLLSQLSFPEIQGNPDAKRLYDDLMSGYNRIITPRIEPNATVRVSLGLKLTQIIDLNLKQQILTANMWVLQEWFDPKLRWDPAEYGGVTEVYVPAEQIWLPDLVLYNNADGAYAVTIMTKAMIRYNGTVLWSPPAIFKSSCSIDIRYFPFDTQSCKWYFSSWTYDGYTLDLRLIDAINGSNSSVGIDLSEYYLNVEWDVMAVSGLEEVKSYQCCDEPFVGVLFSMTVRRKTLFYTVNLIIPCIAISCLSILVFYLPSDSGEKVSLSIFILLSLTFFLLVLIEIIPTTSLSIPLLGLYLCFTMVLVTCSVVVTIAILNVHFRSPSTHKMAPWVRKFFIRKLPKILLMKPPQYRFENIDESRDKSTSKDQTNSKSKVKKLKAKLASASRSTSARPTSTGDSNVDPMVINELDSSPGAVADRTFDFPIRYPRSIERAITNAMFIAQHIDNADEFESMREDWKYVALVLDRIFLWFFTMACISGTFGIFIQAPSWYDKTQPIDVQRSHIARTYVADFPELSELIQ</sequence>
<dbReference type="InterPro" id="IPR036719">
    <property type="entry name" value="Neuro-gated_channel_TM_sf"/>
</dbReference>
<accession>A0A0S1F6G6</accession>
<keyword evidence="15" id="KW-1071">Ligand-gated ion channel</keyword>
<dbReference type="Pfam" id="PF02931">
    <property type="entry name" value="Neur_chan_LBD"/>
    <property type="match status" value="1"/>
</dbReference>
<evidence type="ECO:0000313" key="22">
    <source>
        <dbReference type="EMBL" id="ALK16236.1"/>
    </source>
</evidence>
<evidence type="ECO:0000256" key="19">
    <source>
        <dbReference type="SAM" id="MobiDB-lite"/>
    </source>
</evidence>
<dbReference type="Gene3D" id="2.70.170.10">
    <property type="entry name" value="Neurotransmitter-gated ion-channel ligand-binding domain"/>
    <property type="match status" value="1"/>
</dbReference>
<feature type="compositionally biased region" description="Low complexity" evidence="19">
    <location>
        <begin position="418"/>
        <end position="429"/>
    </location>
</feature>
<dbReference type="PROSITE" id="PS00236">
    <property type="entry name" value="NEUROTR_ION_CHANNEL"/>
    <property type="match status" value="1"/>
</dbReference>
<dbReference type="PRINTS" id="PR00254">
    <property type="entry name" value="NICOTINICR"/>
</dbReference>
<keyword evidence="13" id="KW-0325">Glycoprotein</keyword>
<organism evidence="22">
    <name type="scientific">Tetranychus cinnabarinus</name>
    <name type="common">Carmine spider mite</name>
    <name type="synonym">Acarus cinnabarinus</name>
    <dbReference type="NCBI Taxonomy" id="93129"/>
    <lineage>
        <taxon>Eukaryota</taxon>
        <taxon>Metazoa</taxon>
        <taxon>Ecdysozoa</taxon>
        <taxon>Arthropoda</taxon>
        <taxon>Chelicerata</taxon>
        <taxon>Arachnida</taxon>
        <taxon>Acari</taxon>
        <taxon>Acariformes</taxon>
        <taxon>Trombidiformes</taxon>
        <taxon>Prostigmata</taxon>
        <taxon>Eleutherengona</taxon>
        <taxon>Raphignathae</taxon>
        <taxon>Tetranychoidea</taxon>
        <taxon>Tetranychidae</taxon>
        <taxon>Tetranychus</taxon>
    </lineage>
</organism>
<evidence type="ECO:0000256" key="7">
    <source>
        <dbReference type="ARBA" id="ARBA00022989"/>
    </source>
</evidence>
<reference evidence="22" key="1">
    <citation type="submission" date="2015-01" db="EMBL/GenBank/DDBJ databases">
        <title>Gene cloning and character analysis of nicotinic acetylcholine receptor subunits from Tetranychus cinnabarinus.</title>
        <authorList>
            <person name="Gao P."/>
        </authorList>
    </citation>
    <scope>NUCLEOTIDE SEQUENCE</scope>
</reference>
<evidence type="ECO:0000256" key="12">
    <source>
        <dbReference type="ARBA" id="ARBA00023170"/>
    </source>
</evidence>
<feature type="domain" description="Neurotransmitter-gated ion-channel transmembrane" evidence="21">
    <location>
        <begin position="275"/>
        <end position="522"/>
    </location>
</feature>
<dbReference type="FunFam" id="1.20.58.390:FF:000022">
    <property type="entry name" value="Nicotinic acetylcholine receptor subunit alpha4"/>
    <property type="match status" value="1"/>
</dbReference>
<evidence type="ECO:0000256" key="18">
    <source>
        <dbReference type="RuleBase" id="RU000687"/>
    </source>
</evidence>
<evidence type="ECO:0000256" key="2">
    <source>
        <dbReference type="ARBA" id="ARBA00009237"/>
    </source>
</evidence>
<dbReference type="GO" id="GO:0022848">
    <property type="term" value="F:acetylcholine-gated monoatomic cation-selective channel activity"/>
    <property type="evidence" value="ECO:0007669"/>
    <property type="project" value="InterPro"/>
</dbReference>
<keyword evidence="3 18" id="KW-0813">Transport</keyword>
<dbReference type="FunFam" id="2.70.170.10:FF:000013">
    <property type="entry name" value="Acetylcholine receptor subunit alpha"/>
    <property type="match status" value="1"/>
</dbReference>
<dbReference type="InterPro" id="IPR002394">
    <property type="entry name" value="Nicotinic_acetylcholine_rcpt"/>
</dbReference>
<keyword evidence="16 18" id="KW-0407">Ion channel</keyword>
<evidence type="ECO:0000256" key="15">
    <source>
        <dbReference type="ARBA" id="ARBA00023286"/>
    </source>
</evidence>
<dbReference type="FunFam" id="1.20.58.390:FF:000001">
    <property type="entry name" value="Neuronal nicotinic acetylcholine receptor subunit 3"/>
    <property type="match status" value="1"/>
</dbReference>
<evidence type="ECO:0000256" key="17">
    <source>
        <dbReference type="ARBA" id="ARBA00034104"/>
    </source>
</evidence>
<dbReference type="Gene3D" id="1.20.58.390">
    <property type="entry name" value="Neurotransmitter-gated ion-channel transmembrane domain"/>
    <property type="match status" value="2"/>
</dbReference>
<evidence type="ECO:0000256" key="10">
    <source>
        <dbReference type="ARBA" id="ARBA00023136"/>
    </source>
</evidence>
<dbReference type="InterPro" id="IPR038050">
    <property type="entry name" value="Neuro_actylchol_rec"/>
</dbReference>
<dbReference type="SUPFAM" id="SSF90112">
    <property type="entry name" value="Neurotransmitter-gated ion-channel transmembrane pore"/>
    <property type="match status" value="1"/>
</dbReference>
<dbReference type="CDD" id="cd19031">
    <property type="entry name" value="LGIC_ECD_nAChR_proto_alpha-like"/>
    <property type="match status" value="1"/>
</dbReference>
<feature type="transmembrane region" description="Helical" evidence="18">
    <location>
        <begin position="269"/>
        <end position="292"/>
    </location>
</feature>
<protein>
    <submittedName>
        <fullName evidence="22">Nicotinic acetylcholine receptor alpha2 subunit</fullName>
    </submittedName>
</protein>
<feature type="domain" description="Neurotransmitter-gated ion-channel ligand-binding" evidence="20">
    <location>
        <begin position="55"/>
        <end position="268"/>
    </location>
</feature>
<evidence type="ECO:0000256" key="5">
    <source>
        <dbReference type="ARBA" id="ARBA00022692"/>
    </source>
</evidence>
<keyword evidence="14" id="KW-0628">Postsynaptic cell membrane</keyword>
<keyword evidence="7 18" id="KW-1133">Transmembrane helix</keyword>
<evidence type="ECO:0000256" key="11">
    <source>
        <dbReference type="ARBA" id="ARBA00023157"/>
    </source>
</evidence>
<keyword evidence="5 18" id="KW-0812">Transmembrane</keyword>
<keyword evidence="4" id="KW-1003">Cell membrane</keyword>
<evidence type="ECO:0000256" key="6">
    <source>
        <dbReference type="ARBA" id="ARBA00022729"/>
    </source>
</evidence>
<dbReference type="InterPro" id="IPR018000">
    <property type="entry name" value="Neurotransmitter_ion_chnl_CS"/>
</dbReference>
<comment type="subcellular location">
    <subcellularLocation>
        <location evidence="17">Postsynaptic cell membrane</location>
        <topology evidence="17">Multi-pass membrane protein</topology>
    </subcellularLocation>
</comment>
<evidence type="ECO:0000256" key="13">
    <source>
        <dbReference type="ARBA" id="ARBA00023180"/>
    </source>
</evidence>
<dbReference type="Pfam" id="PF02932">
    <property type="entry name" value="Neur_chan_memb"/>
    <property type="match status" value="1"/>
</dbReference>
<comment type="similarity">
    <text evidence="2">Belongs to the ligand-gated ion channel (TC 1.A.9) family. Acetylcholine receptor (TC 1.A.9.1) subfamily.</text>
</comment>
<dbReference type="PRINTS" id="PR00252">
    <property type="entry name" value="NRIONCHANNEL"/>
</dbReference>
<feature type="transmembrane region" description="Helical" evidence="18">
    <location>
        <begin position="304"/>
        <end position="325"/>
    </location>
</feature>
<dbReference type="GO" id="GO:0045211">
    <property type="term" value="C:postsynaptic membrane"/>
    <property type="evidence" value="ECO:0007669"/>
    <property type="project" value="UniProtKB-SubCell"/>
</dbReference>
<evidence type="ECO:0000256" key="9">
    <source>
        <dbReference type="ARBA" id="ARBA00023065"/>
    </source>
</evidence>
<dbReference type="InterPro" id="IPR006029">
    <property type="entry name" value="Neurotrans-gated_channel_TM"/>
</dbReference>
<keyword evidence="12 22" id="KW-0675">Receptor</keyword>
<name>A0A0S1F6G6_TETCI</name>
<dbReference type="InterPro" id="IPR036734">
    <property type="entry name" value="Neur_chan_lig-bd_sf"/>
</dbReference>
<dbReference type="EMBL" id="KP694227">
    <property type="protein sequence ID" value="ALK16236.1"/>
    <property type="molecule type" value="mRNA"/>
</dbReference>
<dbReference type="GO" id="GO:0004888">
    <property type="term" value="F:transmembrane signaling receptor activity"/>
    <property type="evidence" value="ECO:0007669"/>
    <property type="project" value="InterPro"/>
</dbReference>
<comment type="function">
    <text evidence="1">After binding acetylcholine, the AChR responds by an extensive change in conformation that affects all subunits and leads to opening of an ion-conducting channel across the plasma membrane.</text>
</comment>
<evidence type="ECO:0000256" key="16">
    <source>
        <dbReference type="ARBA" id="ARBA00023303"/>
    </source>
</evidence>